<dbReference type="PANTHER" id="PTHR46669:SF1">
    <property type="entry name" value="LEUCINE-RICH PPR MOTIF-CONTAINING PROTEIN, MITOCHONDRIAL"/>
    <property type="match status" value="1"/>
</dbReference>
<dbReference type="Proteomes" id="UP000076502">
    <property type="component" value="Unassembled WGS sequence"/>
</dbReference>
<dbReference type="GO" id="GO:0005634">
    <property type="term" value="C:nucleus"/>
    <property type="evidence" value="ECO:0007669"/>
    <property type="project" value="TreeGrafter"/>
</dbReference>
<dbReference type="AlphaFoldDB" id="A0A154P0C6"/>
<proteinExistence type="predicted"/>
<dbReference type="PANTHER" id="PTHR46669">
    <property type="entry name" value="LEUCINE-RICH PPR MOTIF-CONTAINING PROTEIN, MITOCHONDRIAL"/>
    <property type="match status" value="1"/>
</dbReference>
<reference evidence="2 3" key="1">
    <citation type="submission" date="2015-07" db="EMBL/GenBank/DDBJ databases">
        <title>The genome of Dufourea novaeangliae.</title>
        <authorList>
            <person name="Pan H."/>
            <person name="Kapheim K."/>
        </authorList>
    </citation>
    <scope>NUCLEOTIDE SEQUENCE [LARGE SCALE GENOMIC DNA]</scope>
    <source>
        <strain evidence="2">0120121106</strain>
        <tissue evidence="2">Whole body</tissue>
    </source>
</reference>
<sequence>MDCLPLERVKFGEYVWSHLFVCNIPLGVHHYNELLQIYLQNDYDFSPEKFLKEMANNGISPNIITYEKCIRYCCKKRKYDLATQFMRHMMNQNLTPTESIYNSLLWGSYQNGNMKSVNAILAYMNTMKNSFTNTERYTILLCMYAEKNEIDKIRALMKQCRSLNIKLSNKDILDLIYTLTVNKNTEYINSMLSYLDTSSRFSSHEIRCLLKFIYINEIDIVSKILSCIQDAEVAQLILQNLVYSSKKNYVITSMCSFLQKMQMCADPFLWAVYYSFFNDDTRVCLTLLKVCKYRHKIKPHYFWPLLIKNAELYDFKGILDILMIMRREFKVVPCIETISDYVLPFSFGTIPTVRKLLSIYGIDKVVIDNAYVLFLLKQYKSIKADYYMNIYPGPYMYNAIGDELREVYIFRSDVRNYVNIGVKLVHHSCPNVESIENIASLKRINPVSIDRHILDYMFYYPKDHKRLIKVLGKNPHFPF</sequence>
<dbReference type="OrthoDB" id="185373at2759"/>
<feature type="repeat" description="PPR" evidence="1">
    <location>
        <begin position="62"/>
        <end position="96"/>
    </location>
</feature>
<protein>
    <submittedName>
        <fullName evidence="2">Leucine-rich PPR motif-containing protein, mitochondrial</fullName>
    </submittedName>
</protein>
<dbReference type="Pfam" id="PF13812">
    <property type="entry name" value="PPR_3"/>
    <property type="match status" value="1"/>
</dbReference>
<evidence type="ECO:0000313" key="2">
    <source>
        <dbReference type="EMBL" id="KZC05307.1"/>
    </source>
</evidence>
<gene>
    <name evidence="2" type="ORF">WN55_05826</name>
</gene>
<evidence type="ECO:0000313" key="3">
    <source>
        <dbReference type="Proteomes" id="UP000076502"/>
    </source>
</evidence>
<dbReference type="InterPro" id="IPR002885">
    <property type="entry name" value="PPR_rpt"/>
</dbReference>
<organism evidence="2 3">
    <name type="scientific">Dufourea novaeangliae</name>
    <name type="common">Sweat bee</name>
    <dbReference type="NCBI Taxonomy" id="178035"/>
    <lineage>
        <taxon>Eukaryota</taxon>
        <taxon>Metazoa</taxon>
        <taxon>Ecdysozoa</taxon>
        <taxon>Arthropoda</taxon>
        <taxon>Hexapoda</taxon>
        <taxon>Insecta</taxon>
        <taxon>Pterygota</taxon>
        <taxon>Neoptera</taxon>
        <taxon>Endopterygota</taxon>
        <taxon>Hymenoptera</taxon>
        <taxon>Apocrita</taxon>
        <taxon>Aculeata</taxon>
        <taxon>Apoidea</taxon>
        <taxon>Anthophila</taxon>
        <taxon>Halictidae</taxon>
        <taxon>Rophitinae</taxon>
        <taxon>Dufourea</taxon>
    </lineage>
</organism>
<dbReference type="PROSITE" id="PS51375">
    <property type="entry name" value="PPR"/>
    <property type="match status" value="1"/>
</dbReference>
<dbReference type="GO" id="GO:0070129">
    <property type="term" value="P:regulation of mitochondrial translation"/>
    <property type="evidence" value="ECO:0007669"/>
    <property type="project" value="TreeGrafter"/>
</dbReference>
<dbReference type="EMBL" id="KQ434787">
    <property type="protein sequence ID" value="KZC05307.1"/>
    <property type="molecule type" value="Genomic_DNA"/>
</dbReference>
<evidence type="ECO:0000256" key="1">
    <source>
        <dbReference type="PROSITE-ProRule" id="PRU00708"/>
    </source>
</evidence>
<dbReference type="Gene3D" id="1.25.40.10">
    <property type="entry name" value="Tetratricopeptide repeat domain"/>
    <property type="match status" value="1"/>
</dbReference>
<accession>A0A154P0C6</accession>
<dbReference type="STRING" id="178035.A0A154P0C6"/>
<dbReference type="InterPro" id="IPR011990">
    <property type="entry name" value="TPR-like_helical_dom_sf"/>
</dbReference>
<dbReference type="NCBIfam" id="TIGR00756">
    <property type="entry name" value="PPR"/>
    <property type="match status" value="1"/>
</dbReference>
<keyword evidence="3" id="KW-1185">Reference proteome</keyword>
<name>A0A154P0C6_DUFNO</name>
<dbReference type="GO" id="GO:0003730">
    <property type="term" value="F:mRNA 3'-UTR binding"/>
    <property type="evidence" value="ECO:0007669"/>
    <property type="project" value="TreeGrafter"/>
</dbReference>
<dbReference type="GO" id="GO:0005739">
    <property type="term" value="C:mitochondrion"/>
    <property type="evidence" value="ECO:0007669"/>
    <property type="project" value="TreeGrafter"/>
</dbReference>
<dbReference type="InterPro" id="IPR033490">
    <property type="entry name" value="LRP130"/>
</dbReference>